<dbReference type="PANTHER" id="PTHR42698">
    <property type="entry name" value="GTPASE ERA"/>
    <property type="match status" value="1"/>
</dbReference>
<dbReference type="SUPFAM" id="SSF54814">
    <property type="entry name" value="Prokaryotic type KH domain (KH-domain type II)"/>
    <property type="match status" value="1"/>
</dbReference>
<organism evidence="12 13">
    <name type="scientific">Hirschia litorea</name>
    <dbReference type="NCBI Taxonomy" id="1199156"/>
    <lineage>
        <taxon>Bacteria</taxon>
        <taxon>Pseudomonadati</taxon>
        <taxon>Pseudomonadota</taxon>
        <taxon>Alphaproteobacteria</taxon>
        <taxon>Hyphomonadales</taxon>
        <taxon>Hyphomonadaceae</taxon>
        <taxon>Hirschia</taxon>
    </lineage>
</organism>
<comment type="function">
    <text evidence="6">An essential GTPase that binds both GDP and GTP, with rapid nucleotide exchange. Plays a role in 16S rRNA processing and 30S ribosomal subunit biogenesis and possibly also in cell cycle regulation and energy metabolism.</text>
</comment>
<evidence type="ECO:0000256" key="6">
    <source>
        <dbReference type="HAMAP-Rule" id="MF_00367"/>
    </source>
</evidence>
<dbReference type="CDD" id="cd22534">
    <property type="entry name" value="KH-II_Era"/>
    <property type="match status" value="1"/>
</dbReference>
<feature type="region of interest" description="Disordered" evidence="9">
    <location>
        <begin position="1"/>
        <end position="24"/>
    </location>
</feature>
<keyword evidence="4 6" id="KW-0694">RNA-binding</keyword>
<feature type="domain" description="Era-type G" evidence="11">
    <location>
        <begin position="17"/>
        <end position="198"/>
    </location>
</feature>
<evidence type="ECO:0000256" key="3">
    <source>
        <dbReference type="ARBA" id="ARBA00022741"/>
    </source>
</evidence>
<dbReference type="SUPFAM" id="SSF52540">
    <property type="entry name" value="P-loop containing nucleoside triphosphate hydrolases"/>
    <property type="match status" value="1"/>
</dbReference>
<feature type="domain" description="KH type-2" evidence="10">
    <location>
        <begin position="229"/>
        <end position="306"/>
    </location>
</feature>
<name>A0ABW2IHQ4_9PROT</name>
<dbReference type="InterPro" id="IPR015946">
    <property type="entry name" value="KH_dom-like_a/b"/>
</dbReference>
<dbReference type="HAMAP" id="MF_00367">
    <property type="entry name" value="GTPase_Era"/>
    <property type="match status" value="1"/>
</dbReference>
<dbReference type="InterPro" id="IPR005662">
    <property type="entry name" value="GTPase_Era-like"/>
</dbReference>
<dbReference type="InterPro" id="IPR030388">
    <property type="entry name" value="G_ERA_dom"/>
</dbReference>
<evidence type="ECO:0000256" key="4">
    <source>
        <dbReference type="ARBA" id="ARBA00022884"/>
    </source>
</evidence>
<feature type="region of interest" description="G4" evidence="7">
    <location>
        <begin position="148"/>
        <end position="151"/>
    </location>
</feature>
<comment type="subcellular location">
    <subcellularLocation>
        <location evidence="6">Cytoplasm</location>
    </subcellularLocation>
    <subcellularLocation>
        <location evidence="6">Cell membrane</location>
        <topology evidence="6">Peripheral membrane protein</topology>
    </subcellularLocation>
</comment>
<evidence type="ECO:0000313" key="13">
    <source>
        <dbReference type="Proteomes" id="UP001596492"/>
    </source>
</evidence>
<feature type="region of interest" description="G1" evidence="7">
    <location>
        <begin position="25"/>
        <end position="32"/>
    </location>
</feature>
<dbReference type="InterPro" id="IPR027417">
    <property type="entry name" value="P-loop_NTPase"/>
</dbReference>
<protein>
    <recommendedName>
        <fullName evidence="2 6">GTPase Era</fullName>
    </recommendedName>
</protein>
<reference evidence="13" key="1">
    <citation type="journal article" date="2019" name="Int. J. Syst. Evol. Microbiol.">
        <title>The Global Catalogue of Microorganisms (GCM) 10K type strain sequencing project: providing services to taxonomists for standard genome sequencing and annotation.</title>
        <authorList>
            <consortium name="The Broad Institute Genomics Platform"/>
            <consortium name="The Broad Institute Genome Sequencing Center for Infectious Disease"/>
            <person name="Wu L."/>
            <person name="Ma J."/>
        </authorList>
    </citation>
    <scope>NUCLEOTIDE SEQUENCE [LARGE SCALE GENOMIC DNA]</scope>
    <source>
        <strain evidence="13">CCUG 51308</strain>
    </source>
</reference>
<comment type="similarity">
    <text evidence="1 6 7 8">Belongs to the TRAFAC class TrmE-Era-EngA-EngB-Septin-like GTPase superfamily. Era GTPase family.</text>
</comment>
<accession>A0ABW2IHQ4</accession>
<dbReference type="Proteomes" id="UP001596492">
    <property type="component" value="Unassembled WGS sequence"/>
</dbReference>
<evidence type="ECO:0000259" key="10">
    <source>
        <dbReference type="PROSITE" id="PS50823"/>
    </source>
</evidence>
<dbReference type="NCBIfam" id="TIGR00231">
    <property type="entry name" value="small_GTP"/>
    <property type="match status" value="1"/>
</dbReference>
<dbReference type="Gene3D" id="3.40.50.300">
    <property type="entry name" value="P-loop containing nucleotide triphosphate hydrolases"/>
    <property type="match status" value="1"/>
</dbReference>
<feature type="region of interest" description="G2" evidence="7">
    <location>
        <begin position="51"/>
        <end position="55"/>
    </location>
</feature>
<feature type="region of interest" description="G5" evidence="7">
    <location>
        <begin position="177"/>
        <end position="179"/>
    </location>
</feature>
<sequence>MQSSGEDNSKEDSRETRAGFTAVIGSPNAGKSTLVNRLVGAKVSIVTHKVQTTRFQVRGVMMRGDAQVVLVDTPGIFAPKHRLDRAMVKSAWDGAEGADQIIHLVDASSRSHKIDDKITGADKNTLKDDARIIADLKASGRKAILALNKIDLFDRDDLLPISQELFAEGVYSDVFMISGLRGAGIKQLADFIAEKMPAGPFLFPEDQAADMPSRLLAAEVTREKLMLRLHQELPYQMTVETENWERFKDGSIRVDQIIYVTREGHRKIVLGKSGRAIKDIGQQARKELQEIFEVPIHLFTRVKVSEKWAESRERFSAIGLDFDV</sequence>
<dbReference type="InterPro" id="IPR009019">
    <property type="entry name" value="KH_sf_prok-type"/>
</dbReference>
<feature type="compositionally biased region" description="Basic and acidic residues" evidence="9">
    <location>
        <begin position="7"/>
        <end position="17"/>
    </location>
</feature>
<feature type="binding site" evidence="6">
    <location>
        <begin position="72"/>
        <end position="76"/>
    </location>
    <ligand>
        <name>GTP</name>
        <dbReference type="ChEBI" id="CHEBI:37565"/>
    </ligand>
</feature>
<dbReference type="RefSeq" id="WP_382166579.1">
    <property type="nucleotide sequence ID" value="NZ_JBHTBR010000002.1"/>
</dbReference>
<keyword evidence="5 6" id="KW-0342">GTP-binding</keyword>
<evidence type="ECO:0000256" key="5">
    <source>
        <dbReference type="ARBA" id="ARBA00023134"/>
    </source>
</evidence>
<feature type="region of interest" description="G3" evidence="7">
    <location>
        <begin position="72"/>
        <end position="75"/>
    </location>
</feature>
<keyword evidence="6" id="KW-0472">Membrane</keyword>
<feature type="binding site" evidence="6">
    <location>
        <begin position="25"/>
        <end position="32"/>
    </location>
    <ligand>
        <name>GTP</name>
        <dbReference type="ChEBI" id="CHEBI:37565"/>
    </ligand>
</feature>
<gene>
    <name evidence="6 12" type="primary">era</name>
    <name evidence="12" type="ORF">ACFQS8_03335</name>
</gene>
<evidence type="ECO:0000313" key="12">
    <source>
        <dbReference type="EMBL" id="MFC7290639.1"/>
    </source>
</evidence>
<proteinExistence type="inferred from homology"/>
<dbReference type="PROSITE" id="PS51713">
    <property type="entry name" value="G_ERA"/>
    <property type="match status" value="1"/>
</dbReference>
<feature type="binding site" evidence="6">
    <location>
        <begin position="148"/>
        <end position="151"/>
    </location>
    <ligand>
        <name>GTP</name>
        <dbReference type="ChEBI" id="CHEBI:37565"/>
    </ligand>
</feature>
<dbReference type="NCBIfam" id="NF000908">
    <property type="entry name" value="PRK00089.1"/>
    <property type="match status" value="1"/>
</dbReference>
<evidence type="ECO:0000259" key="11">
    <source>
        <dbReference type="PROSITE" id="PS51713"/>
    </source>
</evidence>
<evidence type="ECO:0000256" key="2">
    <source>
        <dbReference type="ARBA" id="ARBA00020484"/>
    </source>
</evidence>
<dbReference type="InterPro" id="IPR004044">
    <property type="entry name" value="KH_dom_type_2"/>
</dbReference>
<keyword evidence="3 6" id="KW-0547">Nucleotide-binding</keyword>
<dbReference type="Pfam" id="PF07650">
    <property type="entry name" value="KH_2"/>
    <property type="match status" value="1"/>
</dbReference>
<dbReference type="Pfam" id="PF01926">
    <property type="entry name" value="MMR_HSR1"/>
    <property type="match status" value="1"/>
</dbReference>
<dbReference type="EMBL" id="JBHTBR010000002">
    <property type="protein sequence ID" value="MFC7290639.1"/>
    <property type="molecule type" value="Genomic_DNA"/>
</dbReference>
<dbReference type="CDD" id="cd04163">
    <property type="entry name" value="Era"/>
    <property type="match status" value="1"/>
</dbReference>
<comment type="subunit">
    <text evidence="6">Monomer.</text>
</comment>
<keyword evidence="6" id="KW-0690">Ribosome biogenesis</keyword>
<comment type="caution">
    <text evidence="12">The sequence shown here is derived from an EMBL/GenBank/DDBJ whole genome shotgun (WGS) entry which is preliminary data.</text>
</comment>
<keyword evidence="6" id="KW-1003">Cell membrane</keyword>
<dbReference type="InterPro" id="IPR006073">
    <property type="entry name" value="GTP-bd"/>
</dbReference>
<dbReference type="PROSITE" id="PS50823">
    <property type="entry name" value="KH_TYPE_2"/>
    <property type="match status" value="1"/>
</dbReference>
<evidence type="ECO:0000256" key="8">
    <source>
        <dbReference type="RuleBase" id="RU003761"/>
    </source>
</evidence>
<keyword evidence="6" id="KW-0699">rRNA-binding</keyword>
<dbReference type="InterPro" id="IPR005225">
    <property type="entry name" value="Small_GTP-bd"/>
</dbReference>
<dbReference type="Gene3D" id="3.30.300.20">
    <property type="match status" value="1"/>
</dbReference>
<keyword evidence="13" id="KW-1185">Reference proteome</keyword>
<keyword evidence="6" id="KW-0963">Cytoplasm</keyword>
<evidence type="ECO:0000256" key="1">
    <source>
        <dbReference type="ARBA" id="ARBA00007921"/>
    </source>
</evidence>
<dbReference type="NCBIfam" id="TIGR00436">
    <property type="entry name" value="era"/>
    <property type="match status" value="1"/>
</dbReference>
<evidence type="ECO:0000256" key="9">
    <source>
        <dbReference type="SAM" id="MobiDB-lite"/>
    </source>
</evidence>
<evidence type="ECO:0000256" key="7">
    <source>
        <dbReference type="PROSITE-ProRule" id="PRU01050"/>
    </source>
</evidence>
<dbReference type="PANTHER" id="PTHR42698:SF1">
    <property type="entry name" value="GTPASE ERA, MITOCHONDRIAL"/>
    <property type="match status" value="1"/>
</dbReference>